<keyword evidence="3" id="KW-0479">Metal-binding</keyword>
<dbReference type="Gene3D" id="1.10.630.10">
    <property type="entry name" value="Cytochrome P450"/>
    <property type="match status" value="1"/>
</dbReference>
<evidence type="ECO:0000256" key="3">
    <source>
        <dbReference type="ARBA" id="ARBA00022723"/>
    </source>
</evidence>
<dbReference type="Proteomes" id="UP000694428">
    <property type="component" value="Unplaced"/>
</dbReference>
<dbReference type="GO" id="GO:0005737">
    <property type="term" value="C:cytoplasm"/>
    <property type="evidence" value="ECO:0007669"/>
    <property type="project" value="TreeGrafter"/>
</dbReference>
<evidence type="ECO:0000313" key="5">
    <source>
        <dbReference type="Ensembl" id="ENSPSTP00000023105.1"/>
    </source>
</evidence>
<dbReference type="PRINTS" id="PR00463">
    <property type="entry name" value="EP450I"/>
</dbReference>
<dbReference type="Ensembl" id="ENSPSTT00000024290.1">
    <property type="protein sequence ID" value="ENSPSTP00000023105.1"/>
    <property type="gene ID" value="ENSPSTG00000016987.1"/>
</dbReference>
<reference evidence="5" key="2">
    <citation type="submission" date="2025-09" db="UniProtKB">
        <authorList>
            <consortium name="Ensembl"/>
        </authorList>
    </citation>
    <scope>IDENTIFICATION</scope>
</reference>
<dbReference type="PANTHER" id="PTHR24300:SF177">
    <property type="entry name" value="CYTOCHROME P450 2J2"/>
    <property type="match status" value="1"/>
</dbReference>
<dbReference type="InterPro" id="IPR002401">
    <property type="entry name" value="Cyt_P450_E_grp-I"/>
</dbReference>
<dbReference type="AlphaFoldDB" id="A0A8C9G0Q7"/>
<dbReference type="GO" id="GO:0006082">
    <property type="term" value="P:organic acid metabolic process"/>
    <property type="evidence" value="ECO:0007669"/>
    <property type="project" value="TreeGrafter"/>
</dbReference>
<proteinExistence type="inferred from homology"/>
<dbReference type="GO" id="GO:0020037">
    <property type="term" value="F:heme binding"/>
    <property type="evidence" value="ECO:0007669"/>
    <property type="project" value="InterPro"/>
</dbReference>
<dbReference type="InterPro" id="IPR050182">
    <property type="entry name" value="Cytochrome_P450_fam2"/>
</dbReference>
<dbReference type="GO" id="GO:0016712">
    <property type="term" value="F:oxidoreductase activity, acting on paired donors, with incorporation or reduction of molecular oxygen, reduced flavin or flavoprotein as one donor, and incorporation of one atom of oxygen"/>
    <property type="evidence" value="ECO:0007669"/>
    <property type="project" value="TreeGrafter"/>
</dbReference>
<organism evidence="5 6">
    <name type="scientific">Pavo cristatus</name>
    <name type="common">Indian peafowl</name>
    <name type="synonym">Blue peafowl</name>
    <dbReference type="NCBI Taxonomy" id="9049"/>
    <lineage>
        <taxon>Eukaryota</taxon>
        <taxon>Metazoa</taxon>
        <taxon>Chordata</taxon>
        <taxon>Craniata</taxon>
        <taxon>Vertebrata</taxon>
        <taxon>Euteleostomi</taxon>
        <taxon>Archelosauria</taxon>
        <taxon>Archosauria</taxon>
        <taxon>Dinosauria</taxon>
        <taxon>Saurischia</taxon>
        <taxon>Theropoda</taxon>
        <taxon>Coelurosauria</taxon>
        <taxon>Aves</taxon>
        <taxon>Neognathae</taxon>
        <taxon>Galloanserae</taxon>
        <taxon>Galliformes</taxon>
        <taxon>Phasianidae</taxon>
        <taxon>Phasianinae</taxon>
        <taxon>Pavo</taxon>
    </lineage>
</organism>
<dbReference type="GO" id="GO:0005506">
    <property type="term" value="F:iron ion binding"/>
    <property type="evidence" value="ECO:0007669"/>
    <property type="project" value="InterPro"/>
</dbReference>
<dbReference type="InterPro" id="IPR036396">
    <property type="entry name" value="Cyt_P450_sf"/>
</dbReference>
<evidence type="ECO:0000313" key="6">
    <source>
        <dbReference type="Proteomes" id="UP000694428"/>
    </source>
</evidence>
<keyword evidence="4" id="KW-0408">Iron</keyword>
<comment type="cofactor">
    <cofactor evidence="1">
        <name>heme</name>
        <dbReference type="ChEBI" id="CHEBI:30413"/>
    </cofactor>
</comment>
<dbReference type="Pfam" id="PF00067">
    <property type="entry name" value="p450"/>
    <property type="match status" value="1"/>
</dbReference>
<dbReference type="GO" id="GO:0006805">
    <property type="term" value="P:xenobiotic metabolic process"/>
    <property type="evidence" value="ECO:0007669"/>
    <property type="project" value="TreeGrafter"/>
</dbReference>
<comment type="similarity">
    <text evidence="2">Belongs to the cytochrome P450 family.</text>
</comment>
<evidence type="ECO:0000256" key="2">
    <source>
        <dbReference type="ARBA" id="ARBA00010617"/>
    </source>
</evidence>
<dbReference type="SUPFAM" id="SSF48264">
    <property type="entry name" value="Cytochrome P450"/>
    <property type="match status" value="1"/>
</dbReference>
<protein>
    <submittedName>
        <fullName evidence="5">Uncharacterized protein</fullName>
    </submittedName>
</protein>
<dbReference type="InterPro" id="IPR001128">
    <property type="entry name" value="Cyt_P450"/>
</dbReference>
<evidence type="ECO:0000256" key="1">
    <source>
        <dbReference type="ARBA" id="ARBA00001971"/>
    </source>
</evidence>
<dbReference type="PANTHER" id="PTHR24300">
    <property type="entry name" value="CYTOCHROME P450 508A4-RELATED"/>
    <property type="match status" value="1"/>
</dbReference>
<reference evidence="5" key="1">
    <citation type="submission" date="2025-08" db="UniProtKB">
        <authorList>
            <consortium name="Ensembl"/>
        </authorList>
    </citation>
    <scope>IDENTIFICATION</scope>
</reference>
<evidence type="ECO:0000256" key="4">
    <source>
        <dbReference type="ARBA" id="ARBA00023004"/>
    </source>
</evidence>
<accession>A0A8C9G0Q7</accession>
<sequence length="257" mass="29648">MFARDPIATVQKVRGFSAWGGGQFSPTPWPIESSPWVNKRFSDYQYMHVGSMSFVIVNGLQMIKEALVTQGENFMDRPEFPMNTEVFNKFGLLSSNGHLWKQQRRFTLTTLRNFGLGKRSLEERIQEECRFLTDAFRDEQGNPFNPHLKINNAVSNIICSVTFGNRFEYHDEDFQNFLHLILPCYSFYAIHSGLVAITREQRLLLPLHSLCGAAGQHDKFWDIMRAPLSLLWLTKQQTSALLIHLPCRPFSVFIALL</sequence>
<keyword evidence="6" id="KW-1185">Reference proteome</keyword>
<name>A0A8C9G0Q7_PAVCR</name>